<dbReference type="EMBL" id="VZUL01000003">
    <property type="protein sequence ID" value="KAB1083930.1"/>
    <property type="molecule type" value="Genomic_DNA"/>
</dbReference>
<evidence type="ECO:0000313" key="2">
    <source>
        <dbReference type="EMBL" id="KAB1083930.1"/>
    </source>
</evidence>
<reference evidence="2 3" key="1">
    <citation type="submission" date="2019-09" db="EMBL/GenBank/DDBJ databases">
        <title>Genome sequencing of Ng87 strain.</title>
        <authorList>
            <person name="Karasev E.S."/>
            <person name="Andronov E."/>
        </authorList>
    </citation>
    <scope>NUCLEOTIDE SEQUENCE [LARGE SCALE GENOMIC DNA]</scope>
    <source>
        <strain evidence="2 3">Ng87</strain>
    </source>
</reference>
<gene>
    <name evidence="2" type="ORF">F4V91_31440</name>
</gene>
<accession>A0A6A1TKN0</accession>
<dbReference type="Pfam" id="PF09361">
    <property type="entry name" value="Phasin_2"/>
    <property type="match status" value="1"/>
</dbReference>
<proteinExistence type="predicted"/>
<feature type="domain" description="Phasin" evidence="1">
    <location>
        <begin position="37"/>
        <end position="123"/>
    </location>
</feature>
<organism evidence="2 3">
    <name type="scientific">Neorhizobium galegae</name>
    <name type="common">Rhizobium galegae</name>
    <dbReference type="NCBI Taxonomy" id="399"/>
    <lineage>
        <taxon>Bacteria</taxon>
        <taxon>Pseudomonadati</taxon>
        <taxon>Pseudomonadota</taxon>
        <taxon>Alphaproteobacteria</taxon>
        <taxon>Hyphomicrobiales</taxon>
        <taxon>Rhizobiaceae</taxon>
        <taxon>Rhizobium/Agrobacterium group</taxon>
        <taxon>Neorhizobium</taxon>
    </lineage>
</organism>
<dbReference type="Proteomes" id="UP000386575">
    <property type="component" value="Unassembled WGS sequence"/>
</dbReference>
<dbReference type="AlphaFoldDB" id="A0A6A1TKN0"/>
<dbReference type="RefSeq" id="WP_151047213.1">
    <property type="nucleotide sequence ID" value="NZ_VZUL01000003.1"/>
</dbReference>
<evidence type="ECO:0000313" key="3">
    <source>
        <dbReference type="Proteomes" id="UP000386575"/>
    </source>
</evidence>
<sequence length="141" mass="15445">MVASQIPNIKALTNQINEMLAKLNLPGIDPAALVEEQSRNIEAVVRATQVANKGTYDVSDKQLELLRAATSQLLTMFADADLACKDRTELAKQAYEMALNGSREIASVAAKASHDAFAIAHHRMTENFERFCKAATPRKDT</sequence>
<evidence type="ECO:0000259" key="1">
    <source>
        <dbReference type="Pfam" id="PF09361"/>
    </source>
</evidence>
<protein>
    <submittedName>
        <fullName evidence="2">Phasin family protein</fullName>
    </submittedName>
</protein>
<name>A0A6A1TKN0_NEOGA</name>
<dbReference type="InterPro" id="IPR018968">
    <property type="entry name" value="Phasin"/>
</dbReference>
<comment type="caution">
    <text evidence="2">The sequence shown here is derived from an EMBL/GenBank/DDBJ whole genome shotgun (WGS) entry which is preliminary data.</text>
</comment>